<keyword evidence="3 11" id="KW-0812">Transmembrane</keyword>
<dbReference type="Pfam" id="PF07654">
    <property type="entry name" value="C1-set"/>
    <property type="match status" value="1"/>
</dbReference>
<reference evidence="13 14" key="1">
    <citation type="journal article" date="2021" name="Sci. Rep.">
        <title>Chromosome anchoring in Senegalese sole (Solea senegalensis) reveals sex-associated markers and genome rearrangements in flatfish.</title>
        <authorList>
            <person name="Guerrero-Cozar I."/>
            <person name="Gomez-Garrido J."/>
            <person name="Berbel C."/>
            <person name="Martinez-Blanch J.F."/>
            <person name="Alioto T."/>
            <person name="Claros M.G."/>
            <person name="Gagnaire P.A."/>
            <person name="Manchado M."/>
        </authorList>
    </citation>
    <scope>NUCLEOTIDE SEQUENCE [LARGE SCALE GENOMIC DNA]</scope>
    <source>
        <strain evidence="13">Sse05_10M</strain>
    </source>
</reference>
<keyword evidence="2" id="KW-1003">Cell membrane</keyword>
<evidence type="ECO:0000256" key="8">
    <source>
        <dbReference type="ARBA" id="ARBA00023170"/>
    </source>
</evidence>
<dbReference type="PANTHER" id="PTHR25466">
    <property type="entry name" value="T-LYMPHOCYTE ACTIVATION ANTIGEN"/>
    <property type="match status" value="1"/>
</dbReference>
<evidence type="ECO:0000256" key="2">
    <source>
        <dbReference type="ARBA" id="ARBA00022475"/>
    </source>
</evidence>
<evidence type="ECO:0000256" key="6">
    <source>
        <dbReference type="ARBA" id="ARBA00023136"/>
    </source>
</evidence>
<evidence type="ECO:0000256" key="3">
    <source>
        <dbReference type="ARBA" id="ARBA00022692"/>
    </source>
</evidence>
<dbReference type="Proteomes" id="UP000693946">
    <property type="component" value="Linkage Group LG19"/>
</dbReference>
<dbReference type="InterPro" id="IPR003597">
    <property type="entry name" value="Ig_C1-set"/>
</dbReference>
<dbReference type="EMBL" id="JAGKHQ010000011">
    <property type="protein sequence ID" value="KAG7505417.1"/>
    <property type="molecule type" value="Genomic_DNA"/>
</dbReference>
<dbReference type="InterPro" id="IPR051713">
    <property type="entry name" value="T-cell_Activation_Regulation"/>
</dbReference>
<keyword evidence="5 11" id="KW-1133">Transmembrane helix</keyword>
<evidence type="ECO:0000313" key="14">
    <source>
        <dbReference type="Proteomes" id="UP000693946"/>
    </source>
</evidence>
<proteinExistence type="predicted"/>
<dbReference type="GO" id="GO:0006955">
    <property type="term" value="P:immune response"/>
    <property type="evidence" value="ECO:0007669"/>
    <property type="project" value="TreeGrafter"/>
</dbReference>
<keyword evidence="4" id="KW-0732">Signal</keyword>
<organism evidence="13 14">
    <name type="scientific">Solea senegalensis</name>
    <name type="common">Senegalese sole</name>
    <dbReference type="NCBI Taxonomy" id="28829"/>
    <lineage>
        <taxon>Eukaryota</taxon>
        <taxon>Metazoa</taxon>
        <taxon>Chordata</taxon>
        <taxon>Craniata</taxon>
        <taxon>Vertebrata</taxon>
        <taxon>Euteleostomi</taxon>
        <taxon>Actinopterygii</taxon>
        <taxon>Neopterygii</taxon>
        <taxon>Teleostei</taxon>
        <taxon>Neoteleostei</taxon>
        <taxon>Acanthomorphata</taxon>
        <taxon>Carangaria</taxon>
        <taxon>Pleuronectiformes</taxon>
        <taxon>Pleuronectoidei</taxon>
        <taxon>Soleidae</taxon>
        <taxon>Solea</taxon>
    </lineage>
</organism>
<evidence type="ECO:0000256" key="1">
    <source>
        <dbReference type="ARBA" id="ARBA00004251"/>
    </source>
</evidence>
<dbReference type="InterPro" id="IPR013106">
    <property type="entry name" value="Ig_V-set"/>
</dbReference>
<dbReference type="Pfam" id="PF07686">
    <property type="entry name" value="V-set"/>
    <property type="match status" value="1"/>
</dbReference>
<evidence type="ECO:0000256" key="4">
    <source>
        <dbReference type="ARBA" id="ARBA00022729"/>
    </source>
</evidence>
<feature type="transmembrane region" description="Helical" evidence="11">
    <location>
        <begin position="21"/>
        <end position="39"/>
    </location>
</feature>
<keyword evidence="14" id="KW-1185">Reference proteome</keyword>
<dbReference type="GO" id="GO:0071222">
    <property type="term" value="P:cellular response to lipopolysaccharide"/>
    <property type="evidence" value="ECO:0007669"/>
    <property type="project" value="TreeGrafter"/>
</dbReference>
<dbReference type="GO" id="GO:0042130">
    <property type="term" value="P:negative regulation of T cell proliferation"/>
    <property type="evidence" value="ECO:0007669"/>
    <property type="project" value="TreeGrafter"/>
</dbReference>
<dbReference type="GO" id="GO:0042102">
    <property type="term" value="P:positive regulation of T cell proliferation"/>
    <property type="evidence" value="ECO:0007669"/>
    <property type="project" value="TreeGrafter"/>
</dbReference>
<gene>
    <name evidence="13" type="ORF">JOB18_031104</name>
</gene>
<keyword evidence="6 11" id="KW-0472">Membrane</keyword>
<keyword evidence="9" id="KW-0325">Glycoprotein</keyword>
<dbReference type="GO" id="GO:0007166">
    <property type="term" value="P:cell surface receptor signaling pathway"/>
    <property type="evidence" value="ECO:0007669"/>
    <property type="project" value="TreeGrafter"/>
</dbReference>
<accession>A0AAV6RIM0</accession>
<protein>
    <submittedName>
        <fullName evidence="13">Selection and upkeep of intraepithelial T-cells 2-like</fullName>
    </submittedName>
</protein>
<evidence type="ECO:0000256" key="7">
    <source>
        <dbReference type="ARBA" id="ARBA00023157"/>
    </source>
</evidence>
<evidence type="ECO:0000256" key="11">
    <source>
        <dbReference type="SAM" id="Phobius"/>
    </source>
</evidence>
<keyword evidence="8" id="KW-0675">Receptor</keyword>
<dbReference type="GO" id="GO:0009897">
    <property type="term" value="C:external side of plasma membrane"/>
    <property type="evidence" value="ECO:0007669"/>
    <property type="project" value="TreeGrafter"/>
</dbReference>
<dbReference type="GO" id="GO:0031295">
    <property type="term" value="P:T cell costimulation"/>
    <property type="evidence" value="ECO:0007669"/>
    <property type="project" value="TreeGrafter"/>
</dbReference>
<dbReference type="InterPro" id="IPR007110">
    <property type="entry name" value="Ig-like_dom"/>
</dbReference>
<evidence type="ECO:0000259" key="12">
    <source>
        <dbReference type="PROSITE" id="PS50835"/>
    </source>
</evidence>
<comment type="subcellular location">
    <subcellularLocation>
        <location evidence="1">Cell membrane</location>
        <topology evidence="1">Single-pass type I membrane protein</topology>
    </subcellularLocation>
</comment>
<dbReference type="PROSITE" id="PS50835">
    <property type="entry name" value="IG_LIKE"/>
    <property type="match status" value="1"/>
</dbReference>
<comment type="caution">
    <text evidence="13">The sequence shown here is derived from an EMBL/GenBank/DDBJ whole genome shotgun (WGS) entry which is preliminary data.</text>
</comment>
<sequence>MWRHRTSTQDRERGQAVWSEYIQFISVCIYMYIKMMGLLSGVRELHVSGWILVIWRLSAASIAGSQDVKLQVTPQVVSKCGENVTLTCTASSSRQLDIKLFSWNFKIKPVCQYGENRSDAEVVCESTADASHHNLTLTLMNVMPVNAGKYLCKLQSKVGAKYNSTVVAMQGCLEKNAINSINESHVGCWFTGVYPSSTIHWFCGDVNLTDSTSTKEEEDQHGRFSVSSNINVQKGNASLSYKCSLWMPSKGKYVSSRLLNIPRKIQSSGSTVRLQWICGVVWIIYFLVGKAEV</sequence>
<evidence type="ECO:0000256" key="5">
    <source>
        <dbReference type="ARBA" id="ARBA00022989"/>
    </source>
</evidence>
<dbReference type="SMART" id="SM00409">
    <property type="entry name" value="IG"/>
    <property type="match status" value="1"/>
</dbReference>
<name>A0AAV6RIM0_SOLSE</name>
<evidence type="ECO:0000313" key="13">
    <source>
        <dbReference type="EMBL" id="KAG7505417.1"/>
    </source>
</evidence>
<feature type="domain" description="Ig-like" evidence="12">
    <location>
        <begin position="81"/>
        <end position="168"/>
    </location>
</feature>
<evidence type="ECO:0000256" key="10">
    <source>
        <dbReference type="ARBA" id="ARBA00023319"/>
    </source>
</evidence>
<dbReference type="PANTHER" id="PTHR25466:SF3">
    <property type="entry name" value="PROGRAMMED CELL DEATH 1 LIGAND 1"/>
    <property type="match status" value="1"/>
</dbReference>
<keyword evidence="10" id="KW-0393">Immunoglobulin domain</keyword>
<dbReference type="AlphaFoldDB" id="A0AAV6RIM0"/>
<dbReference type="InterPro" id="IPR003599">
    <property type="entry name" value="Ig_sub"/>
</dbReference>
<keyword evidence="7" id="KW-1015">Disulfide bond</keyword>
<evidence type="ECO:0000256" key="9">
    <source>
        <dbReference type="ARBA" id="ARBA00023180"/>
    </source>
</evidence>